<keyword evidence="3" id="KW-1185">Reference proteome</keyword>
<proteinExistence type="predicted"/>
<sequence>MQKLAVTDKYCSAMIEGSMRLLFKPGNTSFQLWDLGTDHYLHFPVDFKMKADYCAWFVDCDYWKSLDECDERKCINDSFLSTISIVSPSRWLISAEDLYYIYYRLWELSKLDDLIREQKDLQKSVMVDGVNQSVAHCYSFAKLWKQDFNDKGNVKQEKTTLSDDDDEEDGPVLNSDTEAHYECGFSSVGKPRTTASTNREVTSNQKNNRVLCRGILTTKEAYGFEVKKPSDADMAKYVKYACLSGCTSSRKDLRLSGMPKRLNDLSASAIPDYSRLQPTSFFKSDSVFSVSLLPVSEASMEIYIESIKCAWQGPKLASEVDLEKYGNYALERRSAFALQLHTEV</sequence>
<feature type="region of interest" description="Disordered" evidence="1">
    <location>
        <begin position="155"/>
        <end position="175"/>
    </location>
</feature>
<dbReference type="STRING" id="42156.A0A3P6TET2"/>
<evidence type="ECO:0000256" key="1">
    <source>
        <dbReference type="SAM" id="MobiDB-lite"/>
    </source>
</evidence>
<dbReference type="Proteomes" id="UP000277928">
    <property type="component" value="Unassembled WGS sequence"/>
</dbReference>
<gene>
    <name evidence="2" type="ORF">NLS_LOCUS5331</name>
</gene>
<reference evidence="2 3" key="1">
    <citation type="submission" date="2018-08" db="EMBL/GenBank/DDBJ databases">
        <authorList>
            <person name="Laetsch R D."/>
            <person name="Stevens L."/>
            <person name="Kumar S."/>
            <person name="Blaxter L. M."/>
        </authorList>
    </citation>
    <scope>NUCLEOTIDE SEQUENCE [LARGE SCALE GENOMIC DNA]</scope>
</reference>
<organism evidence="2 3">
    <name type="scientific">Litomosoides sigmodontis</name>
    <name type="common">Filarial nematode worm</name>
    <dbReference type="NCBI Taxonomy" id="42156"/>
    <lineage>
        <taxon>Eukaryota</taxon>
        <taxon>Metazoa</taxon>
        <taxon>Ecdysozoa</taxon>
        <taxon>Nematoda</taxon>
        <taxon>Chromadorea</taxon>
        <taxon>Rhabditida</taxon>
        <taxon>Spirurina</taxon>
        <taxon>Spiruromorpha</taxon>
        <taxon>Filarioidea</taxon>
        <taxon>Onchocercidae</taxon>
        <taxon>Litomosoides</taxon>
    </lineage>
</organism>
<name>A0A3P6TET2_LITSI</name>
<evidence type="ECO:0000313" key="2">
    <source>
        <dbReference type="EMBL" id="VDK81523.1"/>
    </source>
</evidence>
<accession>A0A3P6TET2</accession>
<dbReference type="AlphaFoldDB" id="A0A3P6TET2"/>
<evidence type="ECO:0000313" key="3">
    <source>
        <dbReference type="Proteomes" id="UP000277928"/>
    </source>
</evidence>
<dbReference type="OrthoDB" id="5833934at2759"/>
<dbReference type="EMBL" id="UYRX01000395">
    <property type="protein sequence ID" value="VDK81523.1"/>
    <property type="molecule type" value="Genomic_DNA"/>
</dbReference>
<protein>
    <submittedName>
        <fullName evidence="2">Uncharacterized protein</fullName>
    </submittedName>
</protein>